<accession>A0A0A9BSR6</accession>
<reference evidence="1" key="1">
    <citation type="submission" date="2014-09" db="EMBL/GenBank/DDBJ databases">
        <authorList>
            <person name="Magalhaes I.L.F."/>
            <person name="Oliveira U."/>
            <person name="Santos F.R."/>
            <person name="Vidigal T.H.D.A."/>
            <person name="Brescovit A.D."/>
            <person name="Santos A.J."/>
        </authorList>
    </citation>
    <scope>NUCLEOTIDE SEQUENCE</scope>
    <source>
        <tissue evidence="1">Shoot tissue taken approximately 20 cm above the soil surface</tissue>
    </source>
</reference>
<sequence length="9" mass="892">MSVTAATDP</sequence>
<proteinExistence type="predicted"/>
<protein>
    <submittedName>
        <fullName evidence="1">Uncharacterized protein</fullName>
    </submittedName>
</protein>
<evidence type="ECO:0000313" key="1">
    <source>
        <dbReference type="EMBL" id="JAD64200.1"/>
    </source>
</evidence>
<dbReference type="EMBL" id="GBRH01233695">
    <property type="protein sequence ID" value="JAD64200.1"/>
    <property type="molecule type" value="Transcribed_RNA"/>
</dbReference>
<organism evidence="1">
    <name type="scientific">Arundo donax</name>
    <name type="common">Giant reed</name>
    <name type="synonym">Donax arundinaceus</name>
    <dbReference type="NCBI Taxonomy" id="35708"/>
    <lineage>
        <taxon>Eukaryota</taxon>
        <taxon>Viridiplantae</taxon>
        <taxon>Streptophyta</taxon>
        <taxon>Embryophyta</taxon>
        <taxon>Tracheophyta</taxon>
        <taxon>Spermatophyta</taxon>
        <taxon>Magnoliopsida</taxon>
        <taxon>Liliopsida</taxon>
        <taxon>Poales</taxon>
        <taxon>Poaceae</taxon>
        <taxon>PACMAD clade</taxon>
        <taxon>Arundinoideae</taxon>
        <taxon>Arundineae</taxon>
        <taxon>Arundo</taxon>
    </lineage>
</organism>
<reference evidence="1" key="2">
    <citation type="journal article" date="2015" name="Data Brief">
        <title>Shoot transcriptome of the giant reed, Arundo donax.</title>
        <authorList>
            <person name="Barrero R.A."/>
            <person name="Guerrero F.D."/>
            <person name="Moolhuijzen P."/>
            <person name="Goolsby J.A."/>
            <person name="Tidwell J."/>
            <person name="Bellgard S.E."/>
            <person name="Bellgard M.I."/>
        </authorList>
    </citation>
    <scope>NUCLEOTIDE SEQUENCE</scope>
    <source>
        <tissue evidence="1">Shoot tissue taken approximately 20 cm above the soil surface</tissue>
    </source>
</reference>
<name>A0A0A9BSR6_ARUDO</name>